<dbReference type="Proteomes" id="UP001333710">
    <property type="component" value="Chromosome"/>
</dbReference>
<reference evidence="1" key="1">
    <citation type="submission" date="2023-01" db="EMBL/GenBank/DDBJ databases">
        <title>Complete genome sequence of Planctobacterium marinum strain Dej080120_11.</title>
        <authorList>
            <person name="Ueki S."/>
            <person name="Maruyama F."/>
        </authorList>
    </citation>
    <scope>NUCLEOTIDE SEQUENCE</scope>
    <source>
        <strain evidence="1">Dej080120_11</strain>
    </source>
</reference>
<keyword evidence="2" id="KW-1185">Reference proteome</keyword>
<dbReference type="KEGG" id="pmaw:MACH26_22800"/>
<dbReference type="Pfam" id="PF11993">
    <property type="entry name" value="VC2046"/>
    <property type="match status" value="1"/>
</dbReference>
<sequence length="165" mass="18774">MESQAKATINPEIRQTEFKAGLGKALRYGTQSEFALLLSMMQQDLTQRLKLEGEDEQQSVGLIPIEKFNFYPAVPLKTENTHYVRQQQFAEAIHRNDLPSAKLLAYMHPTPLSLHNDVKRIPDDVTANCDVFTQMKIKNLQGEDIKVDETLLYDVIADVKQKGLD</sequence>
<protein>
    <submittedName>
        <fullName evidence="1">Uncharacterized protein</fullName>
    </submittedName>
</protein>
<proteinExistence type="predicted"/>
<dbReference type="RefSeq" id="WP_338292760.1">
    <property type="nucleotide sequence ID" value="NZ_AP027272.1"/>
</dbReference>
<organism evidence="1 2">
    <name type="scientific">Planctobacterium marinum</name>
    <dbReference type="NCBI Taxonomy" id="1631968"/>
    <lineage>
        <taxon>Bacteria</taxon>
        <taxon>Pseudomonadati</taxon>
        <taxon>Pseudomonadota</taxon>
        <taxon>Gammaproteobacteria</taxon>
        <taxon>Alteromonadales</taxon>
        <taxon>Alteromonadaceae</taxon>
        <taxon>Planctobacterium</taxon>
    </lineage>
</organism>
<dbReference type="InterPro" id="IPR021879">
    <property type="entry name" value="VC2046_fam"/>
</dbReference>
<evidence type="ECO:0000313" key="1">
    <source>
        <dbReference type="EMBL" id="BDX06759.1"/>
    </source>
</evidence>
<accession>A0AA48HK84</accession>
<evidence type="ECO:0000313" key="2">
    <source>
        <dbReference type="Proteomes" id="UP001333710"/>
    </source>
</evidence>
<dbReference type="EMBL" id="AP027272">
    <property type="protein sequence ID" value="BDX06759.1"/>
    <property type="molecule type" value="Genomic_DNA"/>
</dbReference>
<name>A0AA48HK84_9ALTE</name>
<dbReference type="AlphaFoldDB" id="A0AA48HK84"/>
<gene>
    <name evidence="1" type="ORF">MACH26_22800</name>
</gene>